<dbReference type="InterPro" id="IPR029033">
    <property type="entry name" value="His_PPase_superfam"/>
</dbReference>
<accession>A0A1I3ZAG2</accession>
<dbReference type="Proteomes" id="UP000199473">
    <property type="component" value="Unassembled WGS sequence"/>
</dbReference>
<dbReference type="Pfam" id="PF00300">
    <property type="entry name" value="His_Phos_1"/>
    <property type="match status" value="1"/>
</dbReference>
<evidence type="ECO:0000313" key="2">
    <source>
        <dbReference type="Proteomes" id="UP000199473"/>
    </source>
</evidence>
<proteinExistence type="predicted"/>
<organism evidence="1 2">
    <name type="scientific">Falsiroseomonas stagni DSM 19981</name>
    <dbReference type="NCBI Taxonomy" id="1123062"/>
    <lineage>
        <taxon>Bacteria</taxon>
        <taxon>Pseudomonadati</taxon>
        <taxon>Pseudomonadota</taxon>
        <taxon>Alphaproteobacteria</taxon>
        <taxon>Acetobacterales</taxon>
        <taxon>Roseomonadaceae</taxon>
        <taxon>Falsiroseomonas</taxon>
    </lineage>
</organism>
<dbReference type="Gene3D" id="3.40.50.1240">
    <property type="entry name" value="Phosphoglycerate mutase-like"/>
    <property type="match status" value="1"/>
</dbReference>
<dbReference type="PANTHER" id="PTHR47623">
    <property type="entry name" value="OS09G0287300 PROTEIN"/>
    <property type="match status" value="1"/>
</dbReference>
<dbReference type="EMBL" id="FOSQ01000002">
    <property type="protein sequence ID" value="SFK40910.1"/>
    <property type="molecule type" value="Genomic_DNA"/>
</dbReference>
<dbReference type="CDD" id="cd07067">
    <property type="entry name" value="HP_PGM_like"/>
    <property type="match status" value="1"/>
</dbReference>
<name>A0A1I3ZAG2_9PROT</name>
<evidence type="ECO:0000313" key="1">
    <source>
        <dbReference type="EMBL" id="SFK40910.1"/>
    </source>
</evidence>
<dbReference type="SMART" id="SM00855">
    <property type="entry name" value="PGAM"/>
    <property type="match status" value="1"/>
</dbReference>
<sequence>MRQLLLLRHAKSSWDDPRLSDHARPLNARGRRAAIGMGTAMRDLGLAPDIVLVSSARRTLQTLEAISPIEGTPLIEPMDDLYLTTWTSLLDVLRGVRETARSVLLIGHNPGLHDLAMALAGAAAMAGDGPLVRRLAAAYPTGTLTEFAVALPWRQLEAGGGRLLRVLSPADLPGAEPADASDPMA</sequence>
<gene>
    <name evidence="1" type="ORF">SAMN02745775_102333</name>
</gene>
<dbReference type="PANTHER" id="PTHR47623:SF1">
    <property type="entry name" value="OS09G0287300 PROTEIN"/>
    <property type="match status" value="1"/>
</dbReference>
<dbReference type="RefSeq" id="WP_092958335.1">
    <property type="nucleotide sequence ID" value="NZ_FOSQ01000002.1"/>
</dbReference>
<dbReference type="OrthoDB" id="9810154at2"/>
<keyword evidence="2" id="KW-1185">Reference proteome</keyword>
<dbReference type="InterPro" id="IPR013078">
    <property type="entry name" value="His_Pase_superF_clade-1"/>
</dbReference>
<protein>
    <submittedName>
        <fullName evidence="1">Phosphohistidine phosphatase</fullName>
    </submittedName>
</protein>
<reference evidence="1 2" key="1">
    <citation type="submission" date="2016-10" db="EMBL/GenBank/DDBJ databases">
        <authorList>
            <person name="de Groot N.N."/>
        </authorList>
    </citation>
    <scope>NUCLEOTIDE SEQUENCE [LARGE SCALE GENOMIC DNA]</scope>
    <source>
        <strain evidence="1 2">DSM 19981</strain>
    </source>
</reference>
<dbReference type="SUPFAM" id="SSF53254">
    <property type="entry name" value="Phosphoglycerate mutase-like"/>
    <property type="match status" value="1"/>
</dbReference>
<dbReference type="STRING" id="1123062.SAMN02745775_102333"/>
<dbReference type="AlphaFoldDB" id="A0A1I3ZAG2"/>